<evidence type="ECO:0000256" key="5">
    <source>
        <dbReference type="ARBA" id="ARBA00022679"/>
    </source>
</evidence>
<keyword evidence="8" id="KW-0238">DNA-binding</keyword>
<dbReference type="InterPro" id="IPR000524">
    <property type="entry name" value="Tscrpt_reg_HTH_GntR"/>
</dbReference>
<reference evidence="11 12" key="1">
    <citation type="submission" date="2018-03" db="EMBL/GenBank/DDBJ databases">
        <title>Genomic Encyclopedia of Archaeal and Bacterial Type Strains, Phase II (KMG-II): from individual species to whole genera.</title>
        <authorList>
            <person name="Goeker M."/>
        </authorList>
    </citation>
    <scope>NUCLEOTIDE SEQUENCE [LARGE SCALE GENOMIC DNA]</scope>
    <source>
        <strain evidence="11 12">DSM 24859</strain>
    </source>
</reference>
<dbReference type="Gene3D" id="3.90.1150.10">
    <property type="entry name" value="Aspartate Aminotransferase, domain 1"/>
    <property type="match status" value="1"/>
</dbReference>
<evidence type="ECO:0000256" key="8">
    <source>
        <dbReference type="ARBA" id="ARBA00023125"/>
    </source>
</evidence>
<dbReference type="SUPFAM" id="SSF53383">
    <property type="entry name" value="PLP-dependent transferases"/>
    <property type="match status" value="1"/>
</dbReference>
<dbReference type="InterPro" id="IPR015421">
    <property type="entry name" value="PyrdxlP-dep_Trfase_major"/>
</dbReference>
<feature type="domain" description="HTH gntR-type" evidence="10">
    <location>
        <begin position="6"/>
        <end position="74"/>
    </location>
</feature>
<dbReference type="InterPro" id="IPR004839">
    <property type="entry name" value="Aminotransferase_I/II_large"/>
</dbReference>
<evidence type="ECO:0000256" key="1">
    <source>
        <dbReference type="ARBA" id="ARBA00001933"/>
    </source>
</evidence>
<accession>A0A2P8HPX8</accession>
<keyword evidence="5" id="KW-0808">Transferase</keyword>
<evidence type="ECO:0000256" key="4">
    <source>
        <dbReference type="ARBA" id="ARBA00022576"/>
    </source>
</evidence>
<comment type="caution">
    <text evidence="11">The sequence shown here is derived from an EMBL/GenBank/DDBJ whole genome shotgun (WGS) entry which is preliminary data.</text>
</comment>
<evidence type="ECO:0000259" key="10">
    <source>
        <dbReference type="PROSITE" id="PS50949"/>
    </source>
</evidence>
<dbReference type="Pfam" id="PF00155">
    <property type="entry name" value="Aminotran_1_2"/>
    <property type="match status" value="1"/>
</dbReference>
<evidence type="ECO:0000256" key="9">
    <source>
        <dbReference type="ARBA" id="ARBA00023163"/>
    </source>
</evidence>
<keyword evidence="7" id="KW-0805">Transcription regulation</keyword>
<dbReference type="Pfam" id="PF00392">
    <property type="entry name" value="GntR"/>
    <property type="match status" value="1"/>
</dbReference>
<comment type="similarity">
    <text evidence="2">In the C-terminal section; belongs to the class-I pyridoxal-phosphate-dependent aminotransferase family.</text>
</comment>
<evidence type="ECO:0000313" key="11">
    <source>
        <dbReference type="EMBL" id="PSL48262.1"/>
    </source>
</evidence>
<dbReference type="AlphaFoldDB" id="A0A2P8HPX8"/>
<evidence type="ECO:0000256" key="7">
    <source>
        <dbReference type="ARBA" id="ARBA00023015"/>
    </source>
</evidence>
<evidence type="ECO:0000313" key="12">
    <source>
        <dbReference type="Proteomes" id="UP000240971"/>
    </source>
</evidence>
<dbReference type="SMART" id="SM00345">
    <property type="entry name" value="HTH_GNTR"/>
    <property type="match status" value="1"/>
</dbReference>
<dbReference type="CDD" id="cd07377">
    <property type="entry name" value="WHTH_GntR"/>
    <property type="match status" value="1"/>
</dbReference>
<dbReference type="InterPro" id="IPR036388">
    <property type="entry name" value="WH-like_DNA-bd_sf"/>
</dbReference>
<dbReference type="InterPro" id="IPR036390">
    <property type="entry name" value="WH_DNA-bd_sf"/>
</dbReference>
<keyword evidence="9" id="KW-0804">Transcription</keyword>
<dbReference type="InterPro" id="IPR015422">
    <property type="entry name" value="PyrdxlP-dep_Trfase_small"/>
</dbReference>
<dbReference type="CDD" id="cd00609">
    <property type="entry name" value="AAT_like"/>
    <property type="match status" value="1"/>
</dbReference>
<dbReference type="InterPro" id="IPR015424">
    <property type="entry name" value="PyrdxlP-dep_Trfase"/>
</dbReference>
<keyword evidence="4" id="KW-0032">Aminotransferase</keyword>
<organism evidence="11 12">
    <name type="scientific">Chitinophaga niastensis</name>
    <dbReference type="NCBI Taxonomy" id="536980"/>
    <lineage>
        <taxon>Bacteria</taxon>
        <taxon>Pseudomonadati</taxon>
        <taxon>Bacteroidota</taxon>
        <taxon>Chitinophagia</taxon>
        <taxon>Chitinophagales</taxon>
        <taxon>Chitinophagaceae</taxon>
        <taxon>Chitinophaga</taxon>
    </lineage>
</organism>
<dbReference type="RefSeq" id="WP_106528653.1">
    <property type="nucleotide sequence ID" value="NZ_PYAW01000002.1"/>
</dbReference>
<proteinExistence type="inferred from homology"/>
<dbReference type="Gene3D" id="3.40.640.10">
    <property type="entry name" value="Type I PLP-dependent aspartate aminotransferase-like (Major domain)"/>
    <property type="match status" value="1"/>
</dbReference>
<evidence type="ECO:0000256" key="6">
    <source>
        <dbReference type="ARBA" id="ARBA00022898"/>
    </source>
</evidence>
<dbReference type="PANTHER" id="PTHR42790">
    <property type="entry name" value="AMINOTRANSFERASE"/>
    <property type="match status" value="1"/>
</dbReference>
<dbReference type="EMBL" id="PYAW01000002">
    <property type="protein sequence ID" value="PSL48262.1"/>
    <property type="molecule type" value="Genomic_DNA"/>
</dbReference>
<protein>
    <recommendedName>
        <fullName evidence="3">HTH-type transcriptional regulator NorG</fullName>
    </recommendedName>
</protein>
<keyword evidence="12" id="KW-1185">Reference proteome</keyword>
<dbReference type="SUPFAM" id="SSF46785">
    <property type="entry name" value="Winged helix' DNA-binding domain"/>
    <property type="match status" value="1"/>
</dbReference>
<dbReference type="GO" id="GO:1901605">
    <property type="term" value="P:alpha-amino acid metabolic process"/>
    <property type="evidence" value="ECO:0007669"/>
    <property type="project" value="TreeGrafter"/>
</dbReference>
<evidence type="ECO:0000256" key="2">
    <source>
        <dbReference type="ARBA" id="ARBA00005384"/>
    </source>
</evidence>
<dbReference type="OrthoDB" id="594134at2"/>
<dbReference type="GO" id="GO:0008483">
    <property type="term" value="F:transaminase activity"/>
    <property type="evidence" value="ECO:0007669"/>
    <property type="project" value="UniProtKB-KW"/>
</dbReference>
<dbReference type="GO" id="GO:0003677">
    <property type="term" value="F:DNA binding"/>
    <property type="evidence" value="ECO:0007669"/>
    <property type="project" value="UniProtKB-KW"/>
</dbReference>
<evidence type="ECO:0000256" key="3">
    <source>
        <dbReference type="ARBA" id="ARBA00015123"/>
    </source>
</evidence>
<dbReference type="PROSITE" id="PS50949">
    <property type="entry name" value="HTH_GNTR"/>
    <property type="match status" value="1"/>
</dbReference>
<dbReference type="PANTHER" id="PTHR42790:SF7">
    <property type="entry name" value="GNTR FAMILY TRANSCRIPTIONAL REGULATORY PROTEIN"/>
    <property type="match status" value="1"/>
</dbReference>
<dbReference type="InterPro" id="IPR050859">
    <property type="entry name" value="Class-I_PLP-dep_aminotransf"/>
</dbReference>
<dbReference type="GO" id="GO:0030170">
    <property type="term" value="F:pyridoxal phosphate binding"/>
    <property type="evidence" value="ECO:0007669"/>
    <property type="project" value="InterPro"/>
</dbReference>
<dbReference type="Proteomes" id="UP000240971">
    <property type="component" value="Unassembled WGS sequence"/>
</dbReference>
<name>A0A2P8HPX8_CHINA</name>
<dbReference type="Gene3D" id="1.10.10.10">
    <property type="entry name" value="Winged helix-like DNA-binding domain superfamily/Winged helix DNA-binding domain"/>
    <property type="match status" value="1"/>
</dbReference>
<dbReference type="GO" id="GO:0003700">
    <property type="term" value="F:DNA-binding transcription factor activity"/>
    <property type="evidence" value="ECO:0007669"/>
    <property type="project" value="InterPro"/>
</dbReference>
<keyword evidence="6" id="KW-0663">Pyridoxal phosphate</keyword>
<sequence>MKKSNGFIYLQLADKIQTMISKGVYGIGDKLPSVRSLHQEHGISISTALQVYLHLEKKGWVEAREKSGYFVQYSHTIRPQLPPVTDPMPTAARVQINERLAMFRKTNSTHKTVSLIGASPHTSLLPAGKLKKALQQTARELTNSYIPYGDITGHEPLRRHIARQCLNWGRAILPEQIIVTNGAIEAAGLCLRAVAKAGDTIAIESPTFFGLLLTIESLGMKAMEIPTDPVTGISLDKLEDAFKKKKVQACLFVSNYNNPLGSCIPDPSKEQLAKLLQKYQVPLIEDDVYGDLHFAPERPKTIKTYDQEGWVLYCSSFSKSIAAGLRIGWVIGGRYHEKIAQLKFMTSASTGILPQLMLVKFLEQQRMDLHLKSLRQSLSMQTMQITKAIQEYFPADTQLTRPNGGISLWVVLPPKADTWLLHQKAVEQHITFTPGALFSSQDKYHNCMRLTNANPWNEDQAWAIQTLGKLISKQLAFRS</sequence>
<gene>
    <name evidence="11" type="ORF">CLV51_1021127</name>
</gene>
<comment type="cofactor">
    <cofactor evidence="1">
        <name>pyridoxal 5'-phosphate</name>
        <dbReference type="ChEBI" id="CHEBI:597326"/>
    </cofactor>
</comment>